<reference evidence="2 3" key="1">
    <citation type="submission" date="2014-04" db="EMBL/GenBank/DDBJ databases">
        <authorList>
            <consortium name="DOE Joint Genome Institute"/>
            <person name="Kuo A."/>
            <person name="Kohler A."/>
            <person name="Nagy L.G."/>
            <person name="Floudas D."/>
            <person name="Copeland A."/>
            <person name="Barry K.W."/>
            <person name="Cichocki N."/>
            <person name="Veneault-Fourrey C."/>
            <person name="LaButti K."/>
            <person name="Lindquist E.A."/>
            <person name="Lipzen A."/>
            <person name="Lundell T."/>
            <person name="Morin E."/>
            <person name="Murat C."/>
            <person name="Sun H."/>
            <person name="Tunlid A."/>
            <person name="Henrissat B."/>
            <person name="Grigoriev I.V."/>
            <person name="Hibbett D.S."/>
            <person name="Martin F."/>
            <person name="Nordberg H.P."/>
            <person name="Cantor M.N."/>
            <person name="Hua S.X."/>
        </authorList>
    </citation>
    <scope>NUCLEOTIDE SEQUENCE [LARGE SCALE GENOMIC DNA]</scope>
    <source>
        <strain evidence="2 3">Foug A</strain>
    </source>
</reference>
<dbReference type="AlphaFoldDB" id="A0A0C3E3T6"/>
<reference evidence="3" key="2">
    <citation type="submission" date="2015-01" db="EMBL/GenBank/DDBJ databases">
        <title>Evolutionary Origins and Diversification of the Mycorrhizal Mutualists.</title>
        <authorList>
            <consortium name="DOE Joint Genome Institute"/>
            <consortium name="Mycorrhizal Genomics Consortium"/>
            <person name="Kohler A."/>
            <person name="Kuo A."/>
            <person name="Nagy L.G."/>
            <person name="Floudas D."/>
            <person name="Copeland A."/>
            <person name="Barry K.W."/>
            <person name="Cichocki N."/>
            <person name="Veneault-Fourrey C."/>
            <person name="LaButti K."/>
            <person name="Lindquist E.A."/>
            <person name="Lipzen A."/>
            <person name="Lundell T."/>
            <person name="Morin E."/>
            <person name="Murat C."/>
            <person name="Riley R."/>
            <person name="Ohm R."/>
            <person name="Sun H."/>
            <person name="Tunlid A."/>
            <person name="Henrissat B."/>
            <person name="Grigoriev I.V."/>
            <person name="Hibbett D.S."/>
            <person name="Martin F."/>
        </authorList>
    </citation>
    <scope>NUCLEOTIDE SEQUENCE [LARGE SCALE GENOMIC DNA]</scope>
    <source>
        <strain evidence="3">Foug A</strain>
    </source>
</reference>
<evidence type="ECO:0000313" key="2">
    <source>
        <dbReference type="EMBL" id="KIM63109.1"/>
    </source>
</evidence>
<feature type="compositionally biased region" description="Polar residues" evidence="1">
    <location>
        <begin position="67"/>
        <end position="79"/>
    </location>
</feature>
<dbReference type="EMBL" id="KN822037">
    <property type="protein sequence ID" value="KIM63109.1"/>
    <property type="molecule type" value="Genomic_DNA"/>
</dbReference>
<proteinExistence type="predicted"/>
<name>A0A0C3E3T6_9AGAM</name>
<protein>
    <submittedName>
        <fullName evidence="2">Uncharacterized protein</fullName>
    </submittedName>
</protein>
<dbReference type="InParanoid" id="A0A0C3E3T6"/>
<sequence>MVNCPLSNHVPCPGTQWLSNPSPPSVQSGNAPRPFVFAPPPCADAGAPNHTQPTPPAFHQPSFHPNPANTPSPLSSQAGLHSALSPPLPSSLLQLVSTGSNGVATLRMTPPHVRNGRATRAAMPETDLRIPNIPVKLEDGMMTAPKSDSWREIVRHWNEGAPQHGLFTPLKDWPHKHYNGANRRFNQKYSQRKTIATEFLDEFKGNEMDFLRAYGRAAEEGHTAVLKAIQAACKRYRGRGERRRVTLDGTVAFDADPEVWRTPPRRLERDGDP</sequence>
<organism evidence="2 3">
    <name type="scientific">Scleroderma citrinum Foug A</name>
    <dbReference type="NCBI Taxonomy" id="1036808"/>
    <lineage>
        <taxon>Eukaryota</taxon>
        <taxon>Fungi</taxon>
        <taxon>Dikarya</taxon>
        <taxon>Basidiomycota</taxon>
        <taxon>Agaricomycotina</taxon>
        <taxon>Agaricomycetes</taxon>
        <taxon>Agaricomycetidae</taxon>
        <taxon>Boletales</taxon>
        <taxon>Sclerodermatineae</taxon>
        <taxon>Sclerodermataceae</taxon>
        <taxon>Scleroderma</taxon>
    </lineage>
</organism>
<keyword evidence="3" id="KW-1185">Reference proteome</keyword>
<evidence type="ECO:0000313" key="3">
    <source>
        <dbReference type="Proteomes" id="UP000053989"/>
    </source>
</evidence>
<feature type="compositionally biased region" description="Polar residues" evidence="1">
    <location>
        <begin position="16"/>
        <end position="30"/>
    </location>
</feature>
<accession>A0A0C3E3T6</accession>
<dbReference type="HOGENOM" id="CLU_1019994_0_0_1"/>
<dbReference type="OrthoDB" id="2658193at2759"/>
<evidence type="ECO:0000256" key="1">
    <source>
        <dbReference type="SAM" id="MobiDB-lite"/>
    </source>
</evidence>
<dbReference type="Proteomes" id="UP000053989">
    <property type="component" value="Unassembled WGS sequence"/>
</dbReference>
<dbReference type="STRING" id="1036808.A0A0C3E3T6"/>
<gene>
    <name evidence="2" type="ORF">SCLCIDRAFT_1214402</name>
</gene>
<feature type="region of interest" description="Disordered" evidence="1">
    <location>
        <begin position="12"/>
        <end position="85"/>
    </location>
</feature>